<evidence type="ECO:0000256" key="1">
    <source>
        <dbReference type="SAM" id="Phobius"/>
    </source>
</evidence>
<accession>A0ABV7TZH5</accession>
<dbReference type="EMBL" id="JBHRXY010000001">
    <property type="protein sequence ID" value="MFC3628182.1"/>
    <property type="molecule type" value="Genomic_DNA"/>
</dbReference>
<sequence length="126" mass="13417">MDDLFNAAAPHLLEIAGLLLTAIIGWAANTARRKWGIDIEAKYQSDLHTALTTAARLALAKQMTGAAAIDLILDYAKRSVPDALNKLNPSQAVIENLAKSKIEAVKAEPAFQAGQAIGEAIKQAVR</sequence>
<organism evidence="2 3">
    <name type="scientific">Paracoccus angustae</name>
    <dbReference type="NCBI Taxonomy" id="1671480"/>
    <lineage>
        <taxon>Bacteria</taxon>
        <taxon>Pseudomonadati</taxon>
        <taxon>Pseudomonadota</taxon>
        <taxon>Alphaproteobacteria</taxon>
        <taxon>Rhodobacterales</taxon>
        <taxon>Paracoccaceae</taxon>
        <taxon>Paracoccus</taxon>
    </lineage>
</organism>
<proteinExistence type="predicted"/>
<keyword evidence="1" id="KW-0472">Membrane</keyword>
<evidence type="ECO:0000313" key="2">
    <source>
        <dbReference type="EMBL" id="MFC3628182.1"/>
    </source>
</evidence>
<comment type="caution">
    <text evidence="2">The sequence shown here is derived from an EMBL/GenBank/DDBJ whole genome shotgun (WGS) entry which is preliminary data.</text>
</comment>
<evidence type="ECO:0000313" key="3">
    <source>
        <dbReference type="Proteomes" id="UP001595539"/>
    </source>
</evidence>
<feature type="transmembrane region" description="Helical" evidence="1">
    <location>
        <begin position="12"/>
        <end position="29"/>
    </location>
</feature>
<name>A0ABV7TZH5_9RHOB</name>
<gene>
    <name evidence="2" type="ORF">ACFOM8_01845</name>
</gene>
<keyword evidence="3" id="KW-1185">Reference proteome</keyword>
<protein>
    <recommendedName>
        <fullName evidence="4">Bacteriophage holin of superfamily 6 (Holin_LLH)</fullName>
    </recommendedName>
</protein>
<keyword evidence="1" id="KW-0812">Transmembrane</keyword>
<dbReference type="Proteomes" id="UP001595539">
    <property type="component" value="Unassembled WGS sequence"/>
</dbReference>
<dbReference type="RefSeq" id="WP_377758763.1">
    <property type="nucleotide sequence ID" value="NZ_JBHRXY010000001.1"/>
</dbReference>
<evidence type="ECO:0008006" key="4">
    <source>
        <dbReference type="Google" id="ProtNLM"/>
    </source>
</evidence>
<reference evidence="3" key="1">
    <citation type="journal article" date="2019" name="Int. J. Syst. Evol. Microbiol.">
        <title>The Global Catalogue of Microorganisms (GCM) 10K type strain sequencing project: providing services to taxonomists for standard genome sequencing and annotation.</title>
        <authorList>
            <consortium name="The Broad Institute Genomics Platform"/>
            <consortium name="The Broad Institute Genome Sequencing Center for Infectious Disease"/>
            <person name="Wu L."/>
            <person name="Ma J."/>
        </authorList>
    </citation>
    <scope>NUCLEOTIDE SEQUENCE [LARGE SCALE GENOMIC DNA]</scope>
    <source>
        <strain evidence="3">KCTC 42473</strain>
    </source>
</reference>
<keyword evidence="1" id="KW-1133">Transmembrane helix</keyword>